<feature type="chain" id="PRO_5040256011" evidence="2">
    <location>
        <begin position="20"/>
        <end position="713"/>
    </location>
</feature>
<reference evidence="3" key="1">
    <citation type="journal article" date="2021" name="Nat. Commun.">
        <title>Genetic determinants of endophytism in the Arabidopsis root mycobiome.</title>
        <authorList>
            <person name="Mesny F."/>
            <person name="Miyauchi S."/>
            <person name="Thiergart T."/>
            <person name="Pickel B."/>
            <person name="Atanasova L."/>
            <person name="Karlsson M."/>
            <person name="Huettel B."/>
            <person name="Barry K.W."/>
            <person name="Haridas S."/>
            <person name="Chen C."/>
            <person name="Bauer D."/>
            <person name="Andreopoulos W."/>
            <person name="Pangilinan J."/>
            <person name="LaButti K."/>
            <person name="Riley R."/>
            <person name="Lipzen A."/>
            <person name="Clum A."/>
            <person name="Drula E."/>
            <person name="Henrissat B."/>
            <person name="Kohler A."/>
            <person name="Grigoriev I.V."/>
            <person name="Martin F.M."/>
            <person name="Hacquard S."/>
        </authorList>
    </citation>
    <scope>NUCLEOTIDE SEQUENCE</scope>
    <source>
        <strain evidence="3">MPI-CAGE-AT-0021</strain>
    </source>
</reference>
<evidence type="ECO:0000313" key="4">
    <source>
        <dbReference type="Proteomes" id="UP000717696"/>
    </source>
</evidence>
<evidence type="ECO:0000256" key="2">
    <source>
        <dbReference type="SAM" id="SignalP"/>
    </source>
</evidence>
<dbReference type="Proteomes" id="UP000717696">
    <property type="component" value="Unassembled WGS sequence"/>
</dbReference>
<protein>
    <submittedName>
        <fullName evidence="3">Uncharacterized protein</fullName>
    </submittedName>
</protein>
<dbReference type="OrthoDB" id="5086276at2759"/>
<feature type="region of interest" description="Disordered" evidence="1">
    <location>
        <begin position="197"/>
        <end position="255"/>
    </location>
</feature>
<proteinExistence type="predicted"/>
<feature type="compositionally biased region" description="Polar residues" evidence="1">
    <location>
        <begin position="237"/>
        <end position="254"/>
    </location>
</feature>
<feature type="compositionally biased region" description="Low complexity" evidence="1">
    <location>
        <begin position="217"/>
        <end position="236"/>
    </location>
</feature>
<keyword evidence="4" id="KW-1185">Reference proteome</keyword>
<gene>
    <name evidence="3" type="ORF">B0J13DRAFT_607555</name>
</gene>
<accession>A0A9P9EVB6</accession>
<dbReference type="EMBL" id="JAGMUU010000009">
    <property type="protein sequence ID" value="KAH7145974.1"/>
    <property type="molecule type" value="Genomic_DNA"/>
</dbReference>
<keyword evidence="2" id="KW-0732">Signal</keyword>
<comment type="caution">
    <text evidence="3">The sequence shown here is derived from an EMBL/GenBank/DDBJ whole genome shotgun (WGS) entry which is preliminary data.</text>
</comment>
<dbReference type="AlphaFoldDB" id="A0A9P9EVB6"/>
<evidence type="ECO:0000256" key="1">
    <source>
        <dbReference type="SAM" id="MobiDB-lite"/>
    </source>
</evidence>
<name>A0A9P9EVB6_9HYPO</name>
<sequence length="713" mass="79139">MERFLALAVWAFSVASVYADQPTNGWQLDVDVNNVYISRDSNNPDGGLILDFPVNITRIASTARSISLSISTTPYIYNSTIAGQETSEAVVIYTTNVDYPYTDQFSQHVSIHIPEPQQDLLISLGGDDGSEDSAFLTVQSNGFVLANQDRGWVARVITEYDHQVNIAITEDFNNAMSNGVDEGETRDLGKAPVIHVGNVVGPRDKNSVEEPPTTTIPGGYTDSYTTDDPTSITSPGGYSTPTDDQSSVYTQGTESVPDDSVYVSIGLPTDGYTYTGTTGDEVTSTISGGCGYAGAHTVVVTRYLTVSVCPSPSAYTSVDSHLLKRQTGNATAYIRGSIVFADRNLERRPVRFLACYLHYDIYNGDEKVGEKGASAVTDANGEAFFKFNIADGQRVVALRIFTFLSTEWFHIGSRNSANEGLSPKMLRLDLNTAKWTVDAGQTIGAEAYYGYSEYNLGLAVADAYTTLTEFVRTRVATGNNEMEKVNVWFPGEVTETIGAYFQAGGSPPYINLPQLDAANPSVMAHEYGHWLHWIARKKGTFNAGGRHSFCGDGPDKKITTSFSEGYATAFGLFAIDQTPLVDGFSLYMEYQKRQYSPKKSWSENIEIFSCSDEYMIRQEGRIAAALFDLVDRKLDQFPTLSNNIGRISAGFDPQKLNWMWQPRFIFWLLIQENPQSIEEYWRKFQTYPGQRTEWEDLAWSIFDYNYADFQQHV</sequence>
<organism evidence="3 4">
    <name type="scientific">Dactylonectria estremocensis</name>
    <dbReference type="NCBI Taxonomy" id="1079267"/>
    <lineage>
        <taxon>Eukaryota</taxon>
        <taxon>Fungi</taxon>
        <taxon>Dikarya</taxon>
        <taxon>Ascomycota</taxon>
        <taxon>Pezizomycotina</taxon>
        <taxon>Sordariomycetes</taxon>
        <taxon>Hypocreomycetidae</taxon>
        <taxon>Hypocreales</taxon>
        <taxon>Nectriaceae</taxon>
        <taxon>Dactylonectria</taxon>
    </lineage>
</organism>
<evidence type="ECO:0000313" key="3">
    <source>
        <dbReference type="EMBL" id="KAH7145974.1"/>
    </source>
</evidence>
<feature type="signal peptide" evidence="2">
    <location>
        <begin position="1"/>
        <end position="19"/>
    </location>
</feature>